<reference evidence="2 3" key="1">
    <citation type="submission" date="2018-03" db="EMBL/GenBank/DDBJ databases">
        <title>The draft genome of Sphingosinicella sp. GL-C-18.</title>
        <authorList>
            <person name="Liu L."/>
            <person name="Li L."/>
            <person name="Liang L."/>
            <person name="Zhang X."/>
            <person name="Wang T."/>
        </authorList>
    </citation>
    <scope>NUCLEOTIDE SEQUENCE [LARGE SCALE GENOMIC DNA]</scope>
    <source>
        <strain evidence="2 3">GL-C-18</strain>
    </source>
</reference>
<gene>
    <name evidence="2" type="ORF">C7I55_08490</name>
</gene>
<sequence length="225" mass="24624">MACFEQQIRGSEMAKTPYIESADGVFVESAEVVNIAGRMTPRETAISFDVDDWVIVEGTGAPIGQSTKAYYPIPNRPPTSILRCRLHNDERRLHALRTAGAAPIQAELELDIQATQDGTSSGAVSHRPPPEAGAEGGADAPAERLCGRLLITQDRFQFIVDRLKQPGARLRLMIKLPLYKSAIAHAVDSERMTQDLYLRYGETVPLTGYSIEVLFGPMRDGGRTA</sequence>
<feature type="region of interest" description="Disordered" evidence="1">
    <location>
        <begin position="116"/>
        <end position="139"/>
    </location>
</feature>
<dbReference type="EMBL" id="PXYI01000003">
    <property type="protein sequence ID" value="PSJ40371.1"/>
    <property type="molecule type" value="Genomic_DNA"/>
</dbReference>
<protein>
    <submittedName>
        <fullName evidence="2">Uncharacterized protein</fullName>
    </submittedName>
</protein>
<evidence type="ECO:0000313" key="3">
    <source>
        <dbReference type="Proteomes" id="UP000241167"/>
    </source>
</evidence>
<dbReference type="AlphaFoldDB" id="A0A2P7QQY3"/>
<evidence type="ECO:0000256" key="1">
    <source>
        <dbReference type="SAM" id="MobiDB-lite"/>
    </source>
</evidence>
<comment type="caution">
    <text evidence="2">The sequence shown here is derived from an EMBL/GenBank/DDBJ whole genome shotgun (WGS) entry which is preliminary data.</text>
</comment>
<evidence type="ECO:0000313" key="2">
    <source>
        <dbReference type="EMBL" id="PSJ40371.1"/>
    </source>
</evidence>
<accession>A0A2P7QQY3</accession>
<organism evidence="2 3">
    <name type="scientific">Allosphingosinicella deserti</name>
    <dbReference type="NCBI Taxonomy" id="2116704"/>
    <lineage>
        <taxon>Bacteria</taxon>
        <taxon>Pseudomonadati</taxon>
        <taxon>Pseudomonadota</taxon>
        <taxon>Alphaproteobacteria</taxon>
        <taxon>Sphingomonadales</taxon>
        <taxon>Sphingomonadaceae</taxon>
        <taxon>Allosphingosinicella</taxon>
    </lineage>
</organism>
<dbReference type="Proteomes" id="UP000241167">
    <property type="component" value="Unassembled WGS sequence"/>
</dbReference>
<name>A0A2P7QQY3_9SPHN</name>
<keyword evidence="3" id="KW-1185">Reference proteome</keyword>
<proteinExistence type="predicted"/>